<dbReference type="EMBL" id="BSXT01002414">
    <property type="protein sequence ID" value="GMF48840.1"/>
    <property type="molecule type" value="Genomic_DNA"/>
</dbReference>
<evidence type="ECO:0000313" key="2">
    <source>
        <dbReference type="Proteomes" id="UP001165121"/>
    </source>
</evidence>
<proteinExistence type="predicted"/>
<protein>
    <submittedName>
        <fullName evidence="1">Unnamed protein product</fullName>
    </submittedName>
</protein>
<gene>
    <name evidence="1" type="ORF">Pfra01_001905400</name>
</gene>
<sequence length="255" mass="28103">MRGPTSNRVGSRLLVRLFCWLYSGQKRIPRYLVHAGENTVVTVVIESGLSADTTDDNSSDELEVASSQANTLDETVTALRIDTSIMLSANTIMHIFQPDSEGVAEPLVSKEIVRASADGHVEATNGDLWGQERRGRRRRYETVGSGGSDGSDFSDDEPILRREYPSVVEGPNEEVAGMDTAFIEALGGNVTLESIDMDTLRSLEWSSPSSKFESVRAEYSQLSMDVATSIRELQDIAEPPFLLFSYFVPKSLWVT</sequence>
<reference evidence="1" key="1">
    <citation type="submission" date="2023-04" db="EMBL/GenBank/DDBJ databases">
        <title>Phytophthora fragariaefolia NBRC 109709.</title>
        <authorList>
            <person name="Ichikawa N."/>
            <person name="Sato H."/>
            <person name="Tonouchi N."/>
        </authorList>
    </citation>
    <scope>NUCLEOTIDE SEQUENCE</scope>
    <source>
        <strain evidence="1">NBRC 109709</strain>
    </source>
</reference>
<accession>A0A9W7CZA3</accession>
<dbReference type="Proteomes" id="UP001165121">
    <property type="component" value="Unassembled WGS sequence"/>
</dbReference>
<keyword evidence="2" id="KW-1185">Reference proteome</keyword>
<comment type="caution">
    <text evidence="1">The sequence shown here is derived from an EMBL/GenBank/DDBJ whole genome shotgun (WGS) entry which is preliminary data.</text>
</comment>
<organism evidence="1 2">
    <name type="scientific">Phytophthora fragariaefolia</name>
    <dbReference type="NCBI Taxonomy" id="1490495"/>
    <lineage>
        <taxon>Eukaryota</taxon>
        <taxon>Sar</taxon>
        <taxon>Stramenopiles</taxon>
        <taxon>Oomycota</taxon>
        <taxon>Peronosporomycetes</taxon>
        <taxon>Peronosporales</taxon>
        <taxon>Peronosporaceae</taxon>
        <taxon>Phytophthora</taxon>
    </lineage>
</organism>
<dbReference type="AlphaFoldDB" id="A0A9W7CZA3"/>
<dbReference type="OrthoDB" id="118776at2759"/>
<evidence type="ECO:0000313" key="1">
    <source>
        <dbReference type="EMBL" id="GMF48840.1"/>
    </source>
</evidence>
<name>A0A9W7CZA3_9STRA</name>